<dbReference type="PRINTS" id="PR01001">
    <property type="entry name" value="FADG3PDH"/>
</dbReference>
<dbReference type="AlphaFoldDB" id="A0A7C4RQM3"/>
<dbReference type="Pfam" id="PF01266">
    <property type="entry name" value="DAO"/>
    <property type="match status" value="1"/>
</dbReference>
<dbReference type="GO" id="GO:0004368">
    <property type="term" value="F:glycerol-3-phosphate dehydrogenase (quinone) activity"/>
    <property type="evidence" value="ECO:0007669"/>
    <property type="project" value="InterPro"/>
</dbReference>
<name>A0A7C4RQM3_9BACT</name>
<dbReference type="GO" id="GO:0006071">
    <property type="term" value="P:glycerol metabolic process"/>
    <property type="evidence" value="ECO:0007669"/>
    <property type="project" value="UniProtKB-KW"/>
</dbReference>
<organism evidence="9">
    <name type="scientific">Desulfatirhabdium butyrativorans</name>
    <dbReference type="NCBI Taxonomy" id="340467"/>
    <lineage>
        <taxon>Bacteria</taxon>
        <taxon>Pseudomonadati</taxon>
        <taxon>Thermodesulfobacteriota</taxon>
        <taxon>Desulfobacteria</taxon>
        <taxon>Desulfobacterales</taxon>
        <taxon>Desulfatirhabdiaceae</taxon>
        <taxon>Desulfatirhabdium</taxon>
    </lineage>
</organism>
<dbReference type="GO" id="GO:0046168">
    <property type="term" value="P:glycerol-3-phosphate catabolic process"/>
    <property type="evidence" value="ECO:0007669"/>
    <property type="project" value="TreeGrafter"/>
</dbReference>
<evidence type="ECO:0000256" key="3">
    <source>
        <dbReference type="ARBA" id="ARBA00022630"/>
    </source>
</evidence>
<comment type="cofactor">
    <cofactor evidence="1">
        <name>FAD</name>
        <dbReference type="ChEBI" id="CHEBI:57692"/>
    </cofactor>
</comment>
<dbReference type="InterPro" id="IPR006076">
    <property type="entry name" value="FAD-dep_OxRdtase"/>
</dbReference>
<proteinExistence type="inferred from homology"/>
<evidence type="ECO:0000256" key="6">
    <source>
        <dbReference type="ARBA" id="ARBA00023002"/>
    </source>
</evidence>
<evidence type="ECO:0000259" key="8">
    <source>
        <dbReference type="Pfam" id="PF16901"/>
    </source>
</evidence>
<evidence type="ECO:0000256" key="2">
    <source>
        <dbReference type="ARBA" id="ARBA00007330"/>
    </source>
</evidence>
<dbReference type="PANTHER" id="PTHR11985">
    <property type="entry name" value="GLYCEROL-3-PHOSPHATE DEHYDROGENASE"/>
    <property type="match status" value="1"/>
</dbReference>
<evidence type="ECO:0000256" key="5">
    <source>
        <dbReference type="ARBA" id="ARBA00022827"/>
    </source>
</evidence>
<dbReference type="InterPro" id="IPR000447">
    <property type="entry name" value="G3P_DH_FAD-dep"/>
</dbReference>
<comment type="similarity">
    <text evidence="2">Belongs to the FAD-dependent glycerol-3-phosphate dehydrogenase family.</text>
</comment>
<evidence type="ECO:0000256" key="1">
    <source>
        <dbReference type="ARBA" id="ARBA00001974"/>
    </source>
</evidence>
<evidence type="ECO:0000256" key="4">
    <source>
        <dbReference type="ARBA" id="ARBA00022798"/>
    </source>
</evidence>
<dbReference type="InterPro" id="IPR036188">
    <property type="entry name" value="FAD/NAD-bd_sf"/>
</dbReference>
<gene>
    <name evidence="9" type="ORF">ENS29_02315</name>
</gene>
<comment type="caution">
    <text evidence="9">The sequence shown here is derived from an EMBL/GenBank/DDBJ whole genome shotgun (WGS) entry which is preliminary data.</text>
</comment>
<accession>A0A7C4RQM3</accession>
<keyword evidence="3" id="KW-0285">Flavoprotein</keyword>
<feature type="domain" description="FAD dependent oxidoreductase" evidence="7">
    <location>
        <begin position="41"/>
        <end position="387"/>
    </location>
</feature>
<dbReference type="EMBL" id="DSUH01000051">
    <property type="protein sequence ID" value="HGU31672.1"/>
    <property type="molecule type" value="Genomic_DNA"/>
</dbReference>
<keyword evidence="6" id="KW-0560">Oxidoreductase</keyword>
<reference evidence="9" key="1">
    <citation type="journal article" date="2020" name="mSystems">
        <title>Genome- and Community-Level Interaction Insights into Carbon Utilization and Element Cycling Functions of Hydrothermarchaeota in Hydrothermal Sediment.</title>
        <authorList>
            <person name="Zhou Z."/>
            <person name="Liu Y."/>
            <person name="Xu W."/>
            <person name="Pan J."/>
            <person name="Luo Z.H."/>
            <person name="Li M."/>
        </authorList>
    </citation>
    <scope>NUCLEOTIDE SEQUENCE [LARGE SCALE GENOMIC DNA]</scope>
    <source>
        <strain evidence="9">SpSt-477</strain>
    </source>
</reference>
<dbReference type="Gene3D" id="3.50.50.60">
    <property type="entry name" value="FAD/NAD(P)-binding domain"/>
    <property type="match status" value="1"/>
</dbReference>
<keyword evidence="4" id="KW-0319">Glycerol metabolism</keyword>
<evidence type="ECO:0000313" key="9">
    <source>
        <dbReference type="EMBL" id="HGU31672.1"/>
    </source>
</evidence>
<feature type="domain" description="Alpha-glycerophosphate oxidase C-terminal" evidence="8">
    <location>
        <begin position="449"/>
        <end position="571"/>
    </location>
</feature>
<evidence type="ECO:0000259" key="7">
    <source>
        <dbReference type="Pfam" id="PF01266"/>
    </source>
</evidence>
<dbReference type="Gene3D" id="1.10.8.870">
    <property type="entry name" value="Alpha-glycerophosphate oxidase, cap domain"/>
    <property type="match status" value="1"/>
</dbReference>
<dbReference type="InterPro" id="IPR038299">
    <property type="entry name" value="DAO_C_sf"/>
</dbReference>
<dbReference type="Pfam" id="PF16901">
    <property type="entry name" value="DAO_C"/>
    <property type="match status" value="1"/>
</dbReference>
<keyword evidence="5" id="KW-0274">FAD</keyword>
<protein>
    <submittedName>
        <fullName evidence="9">Glycerol-3-phosphate dehydrogenase/oxidase</fullName>
    </submittedName>
</protein>
<dbReference type="Gene3D" id="3.30.9.10">
    <property type="entry name" value="D-Amino Acid Oxidase, subunit A, domain 2"/>
    <property type="match status" value="1"/>
</dbReference>
<dbReference type="PANTHER" id="PTHR11985:SF35">
    <property type="entry name" value="ANAEROBIC GLYCEROL-3-PHOSPHATE DEHYDROGENASE SUBUNIT A"/>
    <property type="match status" value="1"/>
</dbReference>
<dbReference type="SUPFAM" id="SSF51905">
    <property type="entry name" value="FAD/NAD(P)-binding domain"/>
    <property type="match status" value="1"/>
</dbReference>
<dbReference type="InterPro" id="IPR031656">
    <property type="entry name" value="DAO_C"/>
</dbReference>
<sequence length="595" mass="66418">MGVDRGCRWRRNGVDGTRFQEEAGRKFMKRDLKALQQEMFDVVIIGGGITGACLCHDAALRGMRVALVEKGDFGGFTSSASSKLIHGGIRYLPTGQFWKVRESSEERAVFHNIAPHLTRMLPFVVPTFSGGLMKGRAALMAGLLLYEAIGWGLNERIRDPSKKVPNSRFVGKHELTSRFPLLGRLEGLSGAYVLYESHMMSSERMTLAFLKTACRNGAVAANYVRAVDFLRANGKAVVGVVAEDVPTGQRFEIHGRIVANAAGPHIPFINDLLPELRLKKRPSGYSKGVHLVTRQILPDHALTLTTRKKIEGVITRGGRHVFIIPWRHRSLIGTTDVPFSGNLDDVRVTEADILDFIDDLNACLPGLDLCAQDIHYAWAGLYPLMVREIKPDTYQGTGEYQIVDHEKQDGIQGIVTVFGAKYTTARRVAEKAAERISAKIGKLKRFRTSRSVPLAGGDMGDVNQTRRHVQRLYGDRLEPEIIDHLFFLYGTEMHDVIRYGAKNPMLLERLCDGLPTIGAEVVYAADQEMALTLSDIVFRRTDWVTAGHPGKEALERAADLAKRCLGWDEARMKAEMVRVEKAFEVIRSIRKEELR</sequence>